<gene>
    <name evidence="9" type="primary">mdcF</name>
    <name evidence="9" type="ORF">KL86PLE_10114</name>
</gene>
<dbReference type="EMBL" id="FMJD01000001">
    <property type="protein sequence ID" value="SCM70325.1"/>
    <property type="molecule type" value="Genomic_DNA"/>
</dbReference>
<keyword evidence="7 8" id="KW-0472">Membrane</keyword>
<dbReference type="Pfam" id="PF03547">
    <property type="entry name" value="Mem_trans"/>
    <property type="match status" value="1"/>
</dbReference>
<evidence type="ECO:0000256" key="3">
    <source>
        <dbReference type="ARBA" id="ARBA00022448"/>
    </source>
</evidence>
<dbReference type="InterPro" id="IPR038770">
    <property type="entry name" value="Na+/solute_symporter_sf"/>
</dbReference>
<feature type="transmembrane region" description="Helical" evidence="8">
    <location>
        <begin position="6"/>
        <end position="25"/>
    </location>
</feature>
<evidence type="ECO:0000256" key="4">
    <source>
        <dbReference type="ARBA" id="ARBA00022475"/>
    </source>
</evidence>
<feature type="transmembrane region" description="Helical" evidence="8">
    <location>
        <begin position="64"/>
        <end position="87"/>
    </location>
</feature>
<evidence type="ECO:0000256" key="1">
    <source>
        <dbReference type="ARBA" id="ARBA00004651"/>
    </source>
</evidence>
<feature type="transmembrane region" description="Helical" evidence="8">
    <location>
        <begin position="256"/>
        <end position="277"/>
    </location>
</feature>
<evidence type="ECO:0000256" key="7">
    <source>
        <dbReference type="ARBA" id="ARBA00023136"/>
    </source>
</evidence>
<dbReference type="AlphaFoldDB" id="A0A212KYE0"/>
<feature type="transmembrane region" description="Helical" evidence="8">
    <location>
        <begin position="289"/>
        <end position="309"/>
    </location>
</feature>
<evidence type="ECO:0000256" key="5">
    <source>
        <dbReference type="ARBA" id="ARBA00022692"/>
    </source>
</evidence>
<feature type="transmembrane region" description="Helical" evidence="8">
    <location>
        <begin position="32"/>
        <end position="52"/>
    </location>
</feature>
<dbReference type="Gene3D" id="1.20.1530.20">
    <property type="match status" value="1"/>
</dbReference>
<feature type="transmembrane region" description="Helical" evidence="8">
    <location>
        <begin position="199"/>
        <end position="218"/>
    </location>
</feature>
<feature type="transmembrane region" description="Helical" evidence="8">
    <location>
        <begin position="123"/>
        <end position="146"/>
    </location>
</feature>
<keyword evidence="6 8" id="KW-1133">Transmembrane helix</keyword>
<dbReference type="PANTHER" id="PTHR36838:SF3">
    <property type="entry name" value="TRANSPORTER AUXIN EFFLUX CARRIER EC FAMILY"/>
    <property type="match status" value="1"/>
</dbReference>
<protein>
    <submittedName>
        <fullName evidence="9">Putative malonate transporter</fullName>
    </submittedName>
</protein>
<evidence type="ECO:0000256" key="2">
    <source>
        <dbReference type="ARBA" id="ARBA00010145"/>
    </source>
</evidence>
<dbReference type="RefSeq" id="WP_288195513.1">
    <property type="nucleotide sequence ID" value="NZ_LT608334.1"/>
</dbReference>
<dbReference type="PANTHER" id="PTHR36838">
    <property type="entry name" value="AUXIN EFFLUX CARRIER FAMILY PROTEIN"/>
    <property type="match status" value="1"/>
</dbReference>
<sequence length="321" mass="33678">MTKVLALAMPFFGIIFIGFLAGKLARLPRTGLAWLDFYLIYVALPALFFDILSRTPLEELMRGSFALATTTSTFLTFMIAVVVGRALTGAGMRVAALQGLIGSYANVGYMGPALTLSALGSAAAAPTALIFCFDVVLIFSLLPTMMAVFGEERRPIGATVRLILRRIITHPFILGSIAGVLGAASGVEMPEAIATTITMLRASAAPAALFSIGVTVALQPVDQPHRELPALVAVKLLVHPLMAWTMVTLVGGFPPIWVQAAVLMACLPPAATCYAAAQQYRLYVEQTASGILIGTAASVVTVTATLYLVTHGLVPVLNSGG</sequence>
<keyword evidence="5 8" id="KW-0812">Transmembrane</keyword>
<evidence type="ECO:0000256" key="6">
    <source>
        <dbReference type="ARBA" id="ARBA00022989"/>
    </source>
</evidence>
<comment type="similarity">
    <text evidence="2">Belongs to the auxin efflux carrier (TC 2.A.69) family.</text>
</comment>
<feature type="transmembrane region" description="Helical" evidence="8">
    <location>
        <begin position="167"/>
        <end position="187"/>
    </location>
</feature>
<name>A0A212KYE0_9HYPH</name>
<evidence type="ECO:0000313" key="9">
    <source>
        <dbReference type="EMBL" id="SCM70325.1"/>
    </source>
</evidence>
<comment type="subcellular location">
    <subcellularLocation>
        <location evidence="1">Cell membrane</location>
        <topology evidence="1">Multi-pass membrane protein</topology>
    </subcellularLocation>
</comment>
<dbReference type="InterPro" id="IPR004776">
    <property type="entry name" value="Mem_transp_PIN-like"/>
</dbReference>
<proteinExistence type="inferred from homology"/>
<feature type="transmembrane region" description="Helical" evidence="8">
    <location>
        <begin position="230"/>
        <end position="250"/>
    </location>
</feature>
<dbReference type="GO" id="GO:0005886">
    <property type="term" value="C:plasma membrane"/>
    <property type="evidence" value="ECO:0007669"/>
    <property type="project" value="UniProtKB-SubCell"/>
</dbReference>
<organism evidence="9">
    <name type="scientific">uncultured Pleomorphomonas sp</name>
    <dbReference type="NCBI Taxonomy" id="442121"/>
    <lineage>
        <taxon>Bacteria</taxon>
        <taxon>Pseudomonadati</taxon>
        <taxon>Pseudomonadota</taxon>
        <taxon>Alphaproteobacteria</taxon>
        <taxon>Hyphomicrobiales</taxon>
        <taxon>Pleomorphomonadaceae</taxon>
        <taxon>Pleomorphomonas</taxon>
        <taxon>environmental samples</taxon>
    </lineage>
</organism>
<keyword evidence="3" id="KW-0813">Transport</keyword>
<evidence type="ECO:0000256" key="8">
    <source>
        <dbReference type="SAM" id="Phobius"/>
    </source>
</evidence>
<dbReference type="GO" id="GO:0055085">
    <property type="term" value="P:transmembrane transport"/>
    <property type="evidence" value="ECO:0007669"/>
    <property type="project" value="InterPro"/>
</dbReference>
<reference evidence="9" key="1">
    <citation type="submission" date="2016-08" db="EMBL/GenBank/DDBJ databases">
        <authorList>
            <person name="Seilhamer J.J."/>
        </authorList>
    </citation>
    <scope>NUCLEOTIDE SEQUENCE</scope>
    <source>
        <strain evidence="9">86</strain>
    </source>
</reference>
<feature type="transmembrane region" description="Helical" evidence="8">
    <location>
        <begin position="94"/>
        <end position="111"/>
    </location>
</feature>
<keyword evidence="4" id="KW-1003">Cell membrane</keyword>
<accession>A0A212KYE0</accession>